<dbReference type="AlphaFoldDB" id="A0A4R6TTB3"/>
<protein>
    <submittedName>
        <fullName evidence="2">Uncharacterized protein</fullName>
    </submittedName>
</protein>
<keyword evidence="1" id="KW-0472">Membrane</keyword>
<reference evidence="2 3" key="1">
    <citation type="submission" date="2019-03" db="EMBL/GenBank/DDBJ databases">
        <title>Genomic Encyclopedia of Archaeal and Bacterial Type Strains, Phase II (KMG-II): from individual species to whole genera.</title>
        <authorList>
            <person name="Goeker M."/>
        </authorList>
    </citation>
    <scope>NUCLEOTIDE SEQUENCE [LARGE SCALE GENOMIC DNA]</scope>
    <source>
        <strain evidence="2 3">DSM 18435</strain>
    </source>
</reference>
<comment type="caution">
    <text evidence="2">The sequence shown here is derived from an EMBL/GenBank/DDBJ whole genome shotgun (WGS) entry which is preliminary data.</text>
</comment>
<accession>A0A4R6TTB3</accession>
<sequence>MTENKFSKYLVYAVGEIVLVVIGILIALQINNLNEERKSQKRLANFLIEIQNNLSSDITKANYIIDKFIEEDSILRNITLNKVNLTQEKHTENRRSFTLIFEFENFRLKTKGFDGLVNNIDYIPDEYTEVMTLLNDIYIEKNNELVTLNQRVQTNTYGNRDNLKTKSGSSKFWDWELTEDMITYFQSNSYKNEVRHYFNDNHEFVTRVIRFKILAINAYKEIAKLTNTDIPIPQHVNYTYPDLERLSEFAGDYQIEQGEKHFSDSFKFIVDNNQLQWRYEYKDVNYDEEFNVPLYWHKNNIFILYQSASFWEFKKTKTGTIIYTQRMNGTRNSYIKRTKG</sequence>
<gene>
    <name evidence="2" type="ORF">CLV82_0001</name>
</gene>
<evidence type="ECO:0000256" key="1">
    <source>
        <dbReference type="SAM" id="Phobius"/>
    </source>
</evidence>
<dbReference type="InterPro" id="IPR045749">
    <property type="entry name" value="DUF6090"/>
</dbReference>
<dbReference type="Pfam" id="PF19578">
    <property type="entry name" value="DUF6090"/>
    <property type="match status" value="1"/>
</dbReference>
<name>A0A4R6TTB3_9FLAO</name>
<dbReference type="Proteomes" id="UP000295468">
    <property type="component" value="Unassembled WGS sequence"/>
</dbReference>
<keyword evidence="1" id="KW-0812">Transmembrane</keyword>
<keyword evidence="3" id="KW-1185">Reference proteome</keyword>
<evidence type="ECO:0000313" key="3">
    <source>
        <dbReference type="Proteomes" id="UP000295468"/>
    </source>
</evidence>
<organism evidence="2 3">
    <name type="scientific">Zeaxanthinibacter enoshimensis</name>
    <dbReference type="NCBI Taxonomy" id="392009"/>
    <lineage>
        <taxon>Bacteria</taxon>
        <taxon>Pseudomonadati</taxon>
        <taxon>Bacteroidota</taxon>
        <taxon>Flavobacteriia</taxon>
        <taxon>Flavobacteriales</taxon>
        <taxon>Flavobacteriaceae</taxon>
        <taxon>Zeaxanthinibacter</taxon>
    </lineage>
</organism>
<dbReference type="EMBL" id="SNYI01000001">
    <property type="protein sequence ID" value="TDQ32178.1"/>
    <property type="molecule type" value="Genomic_DNA"/>
</dbReference>
<feature type="transmembrane region" description="Helical" evidence="1">
    <location>
        <begin position="9"/>
        <end position="30"/>
    </location>
</feature>
<evidence type="ECO:0000313" key="2">
    <source>
        <dbReference type="EMBL" id="TDQ32178.1"/>
    </source>
</evidence>
<keyword evidence="1" id="KW-1133">Transmembrane helix</keyword>
<proteinExistence type="predicted"/>